<dbReference type="AlphaFoldDB" id="A0A8J6PM53"/>
<comment type="caution">
    <text evidence="2">The sequence shown here is derived from an EMBL/GenBank/DDBJ whole genome shotgun (WGS) entry which is preliminary data.</text>
</comment>
<accession>A0A8J6PM53</accession>
<evidence type="ECO:0000256" key="1">
    <source>
        <dbReference type="SAM" id="MobiDB-lite"/>
    </source>
</evidence>
<reference evidence="2" key="1">
    <citation type="submission" date="2020-09" db="EMBL/GenBank/DDBJ databases">
        <title>Genome seq and assembly of Tianweitania sp.</title>
        <authorList>
            <person name="Chhetri G."/>
        </authorList>
    </citation>
    <scope>NUCLEOTIDE SEQUENCE</scope>
    <source>
        <strain evidence="2">Rool2</strain>
    </source>
</reference>
<dbReference type="Proteomes" id="UP000643405">
    <property type="component" value="Unassembled WGS sequence"/>
</dbReference>
<dbReference type="EMBL" id="JACVVX010000001">
    <property type="protein sequence ID" value="MBD0413715.1"/>
    <property type="molecule type" value="Genomic_DNA"/>
</dbReference>
<proteinExistence type="predicted"/>
<evidence type="ECO:0000313" key="3">
    <source>
        <dbReference type="Proteomes" id="UP000643405"/>
    </source>
</evidence>
<evidence type="ECO:0008006" key="4">
    <source>
        <dbReference type="Google" id="ProtNLM"/>
    </source>
</evidence>
<evidence type="ECO:0000313" key="2">
    <source>
        <dbReference type="EMBL" id="MBD0413715.1"/>
    </source>
</evidence>
<protein>
    <recommendedName>
        <fullName evidence="4">CopG family transcriptional regulator</fullName>
    </recommendedName>
</protein>
<sequence>MGAAPLSLNVKSELKDELKREARLLKISESEIAEHAIKIFLDLQSHKRDVIAAAAKEADKGVFISSEAMEAWLERLDDDPDASAPETDIYLPPRR</sequence>
<gene>
    <name evidence="2" type="ORF">ICI42_03510</name>
</gene>
<name>A0A8J6PM53_9HYPH</name>
<feature type="region of interest" description="Disordered" evidence="1">
    <location>
        <begin position="75"/>
        <end position="95"/>
    </location>
</feature>
<dbReference type="RefSeq" id="WP_188163125.1">
    <property type="nucleotide sequence ID" value="NZ_JACVVX010000001.1"/>
</dbReference>
<keyword evidence="3" id="KW-1185">Reference proteome</keyword>
<organism evidence="2 3">
    <name type="scientific">Oryzicola mucosus</name>
    <dbReference type="NCBI Taxonomy" id="2767425"/>
    <lineage>
        <taxon>Bacteria</taxon>
        <taxon>Pseudomonadati</taxon>
        <taxon>Pseudomonadota</taxon>
        <taxon>Alphaproteobacteria</taxon>
        <taxon>Hyphomicrobiales</taxon>
        <taxon>Phyllobacteriaceae</taxon>
        <taxon>Oryzicola</taxon>
    </lineage>
</organism>